<protein>
    <submittedName>
        <fullName evidence="2">WcbI family polysaccharide biosynthesis putative acetyltransferase</fullName>
    </submittedName>
</protein>
<reference evidence="2" key="1">
    <citation type="submission" date="2022-08" db="EMBL/GenBank/DDBJ databases">
        <authorList>
            <person name="Deng Y."/>
            <person name="Han X.-F."/>
            <person name="Zhang Y.-Q."/>
        </authorList>
    </citation>
    <scope>NUCLEOTIDE SEQUENCE</scope>
    <source>
        <strain evidence="2">CPCC 205716</strain>
    </source>
</reference>
<dbReference type="Proteomes" id="UP001165580">
    <property type="component" value="Unassembled WGS sequence"/>
</dbReference>
<gene>
    <name evidence="2" type="ORF">NVV95_15880</name>
</gene>
<proteinExistence type="predicted"/>
<dbReference type="RefSeq" id="WP_259487523.1">
    <property type="nucleotide sequence ID" value="NZ_JANTEZ010000007.1"/>
</dbReference>
<organism evidence="2 3">
    <name type="scientific">Herbiconiux gentiana</name>
    <dbReference type="NCBI Taxonomy" id="2970912"/>
    <lineage>
        <taxon>Bacteria</taxon>
        <taxon>Bacillati</taxon>
        <taxon>Actinomycetota</taxon>
        <taxon>Actinomycetes</taxon>
        <taxon>Micrococcales</taxon>
        <taxon>Microbacteriaceae</taxon>
        <taxon>Herbiconiux</taxon>
    </lineage>
</organism>
<dbReference type="InterPro" id="IPR041307">
    <property type="entry name" value="WcbI"/>
</dbReference>
<accession>A0ABT2GIH1</accession>
<evidence type="ECO:0000259" key="1">
    <source>
        <dbReference type="Pfam" id="PF18588"/>
    </source>
</evidence>
<evidence type="ECO:0000313" key="3">
    <source>
        <dbReference type="Proteomes" id="UP001165580"/>
    </source>
</evidence>
<sequence length="303" mass="32116">MIPTPDDARRRHYGAFYSRPAVGADETVLLALGNCQAESLRLVVPASVATTVRIPPVHELTADDLPFLAAWLGRADAVVAQPIRDGYRGLPLGTRELLEQTRPGARHAVLPVIRFAGLYPRHLIIRPPEDPSANPPLVSYHDAGVLASAAGLRLTPLSVEAVRAVAAESIEALRLREERHGTVVASDLFAAPSFDLMRTINHPGNPVWVALGTRVLDRLGLPGSAADPGLPLLDSVHAPREAAVIEAFGLGDEPSASWTVEGRTVSAEEVRAAHLEWYAAHPGAVAAGLSRHASTLALLGLAS</sequence>
<dbReference type="Pfam" id="PF18588">
    <property type="entry name" value="WcbI"/>
    <property type="match status" value="1"/>
</dbReference>
<name>A0ABT2GIH1_9MICO</name>
<dbReference type="Gene3D" id="3.40.50.12080">
    <property type="match status" value="1"/>
</dbReference>
<feature type="domain" description="Polysaccharide biosynthesis enzyme WcbI" evidence="1">
    <location>
        <begin position="30"/>
        <end position="223"/>
    </location>
</feature>
<comment type="caution">
    <text evidence="2">The sequence shown here is derived from an EMBL/GenBank/DDBJ whole genome shotgun (WGS) entry which is preliminary data.</text>
</comment>
<keyword evidence="3" id="KW-1185">Reference proteome</keyword>
<dbReference type="EMBL" id="JANTEZ010000007">
    <property type="protein sequence ID" value="MCS5716024.1"/>
    <property type="molecule type" value="Genomic_DNA"/>
</dbReference>
<evidence type="ECO:0000313" key="2">
    <source>
        <dbReference type="EMBL" id="MCS5716024.1"/>
    </source>
</evidence>